<evidence type="ECO:0000259" key="1">
    <source>
        <dbReference type="Pfam" id="PF00078"/>
    </source>
</evidence>
<proteinExistence type="predicted"/>
<dbReference type="Pfam" id="PF00078">
    <property type="entry name" value="RVT_1"/>
    <property type="match status" value="1"/>
</dbReference>
<accession>A0A6L2M2S9</accession>
<dbReference type="PANTHER" id="PTHR33116">
    <property type="entry name" value="REVERSE TRANSCRIPTASE ZINC-BINDING DOMAIN-CONTAINING PROTEIN-RELATED-RELATED"/>
    <property type="match status" value="1"/>
</dbReference>
<dbReference type="SUPFAM" id="SSF56672">
    <property type="entry name" value="DNA/RNA polymerases"/>
    <property type="match status" value="1"/>
</dbReference>
<gene>
    <name evidence="2" type="ORF">Tci_038870</name>
</gene>
<reference evidence="2" key="1">
    <citation type="journal article" date="2019" name="Sci. Rep.">
        <title>Draft genome of Tanacetum cinerariifolium, the natural source of mosquito coil.</title>
        <authorList>
            <person name="Yamashiro T."/>
            <person name="Shiraishi A."/>
            <person name="Satake H."/>
            <person name="Nakayama K."/>
        </authorList>
    </citation>
    <scope>NUCLEOTIDE SEQUENCE</scope>
</reference>
<organism evidence="2">
    <name type="scientific">Tanacetum cinerariifolium</name>
    <name type="common">Dalmatian daisy</name>
    <name type="synonym">Chrysanthemum cinerariifolium</name>
    <dbReference type="NCBI Taxonomy" id="118510"/>
    <lineage>
        <taxon>Eukaryota</taxon>
        <taxon>Viridiplantae</taxon>
        <taxon>Streptophyta</taxon>
        <taxon>Embryophyta</taxon>
        <taxon>Tracheophyta</taxon>
        <taxon>Spermatophyta</taxon>
        <taxon>Magnoliopsida</taxon>
        <taxon>eudicotyledons</taxon>
        <taxon>Gunneridae</taxon>
        <taxon>Pentapetalae</taxon>
        <taxon>asterids</taxon>
        <taxon>campanulids</taxon>
        <taxon>Asterales</taxon>
        <taxon>Asteraceae</taxon>
        <taxon>Asteroideae</taxon>
        <taxon>Anthemideae</taxon>
        <taxon>Anthemidinae</taxon>
        <taxon>Tanacetum</taxon>
    </lineage>
</organism>
<dbReference type="InterPro" id="IPR043502">
    <property type="entry name" value="DNA/RNA_pol_sf"/>
</dbReference>
<dbReference type="EMBL" id="BKCJ010005463">
    <property type="protein sequence ID" value="GEU66892.1"/>
    <property type="molecule type" value="Genomic_DNA"/>
</dbReference>
<evidence type="ECO:0000313" key="2">
    <source>
        <dbReference type="EMBL" id="GEU66892.1"/>
    </source>
</evidence>
<protein>
    <submittedName>
        <fullName evidence="2">Arginine repressor C-terminal-like domain-containing protein</fullName>
    </submittedName>
</protein>
<dbReference type="PANTHER" id="PTHR33116:SF79">
    <property type="entry name" value="REVERSE TRANSCRIPTASE DOMAIN, ZINC FINGER, CCHC-TYPE-RELATED"/>
    <property type="match status" value="1"/>
</dbReference>
<dbReference type="AlphaFoldDB" id="A0A6L2M2S9"/>
<feature type="domain" description="Reverse transcriptase" evidence="1">
    <location>
        <begin position="9"/>
        <end position="98"/>
    </location>
</feature>
<comment type="caution">
    <text evidence="2">The sequence shown here is derived from an EMBL/GenBank/DDBJ whole genome shotgun (WGS) entry which is preliminary data.</text>
</comment>
<dbReference type="InterPro" id="IPR000477">
    <property type="entry name" value="RT_dom"/>
</dbReference>
<sequence length="454" mass="51153">MASVEDTKPLLFKVDFEKAFNSVNWSFLIDSMRQMGFGSKWRGWISSCLSSASISVLVNVSPSKEFKLERGLRQGNPLSPFLFLIVVEALQVSILEACDNGLYKGIFLANSLKINFDKSRVFGVGVLDNKVVSMASSLGCIHDSLPFFYVGLSLGKGMNTCIGWNVVINRFRDKLFTWKSKYLSIGGRLTLVKWNSIILDKDKEGLGVGSLLSKNIGLLCKWKWRFLMEENALWYMVIKKFYGKDRGFDSTVNSHGVGGIWCDIIKTINKANKLVSSFKTSFVIKVANGNNTRFWLDPCSNSGVRLADVFPRLHAIDQSKDCTIADRWHFSNNVWGGNWNWHIPPRGRALDDLSNMINLIGNLELSSSGLDKWRWACDKSGMVEHLPPFGFPCVLHLGFGFGLDYFSWLSKANVCLHLTFAQILPSTMKYFIVFSTTCLERKGSEVEGEEEDNK</sequence>
<name>A0A6L2M2S9_TANCI</name>